<keyword evidence="5" id="KW-0812">Transmembrane</keyword>
<dbReference type="AlphaFoldDB" id="A0A0A8Q5S0"/>
<dbReference type="Pfam" id="PF00905">
    <property type="entry name" value="Transpeptidase"/>
    <property type="match status" value="1"/>
</dbReference>
<organism evidence="8 9">
    <name type="scientific">Propionibacterium freudenreichii</name>
    <dbReference type="NCBI Taxonomy" id="1744"/>
    <lineage>
        <taxon>Bacteria</taxon>
        <taxon>Bacillati</taxon>
        <taxon>Actinomycetota</taxon>
        <taxon>Actinomycetes</taxon>
        <taxon>Propionibacteriales</taxon>
        <taxon>Propionibacteriaceae</taxon>
        <taxon>Propionibacterium</taxon>
    </lineage>
</organism>
<dbReference type="Proteomes" id="UP000250080">
    <property type="component" value="Chromosome I"/>
</dbReference>
<dbReference type="PANTHER" id="PTHR30627:SF1">
    <property type="entry name" value="PEPTIDOGLYCAN D,D-TRANSPEPTIDASE FTSI"/>
    <property type="match status" value="1"/>
</dbReference>
<dbReference type="Gene3D" id="3.30.450.330">
    <property type="match status" value="1"/>
</dbReference>
<name>A0A0A8Q5S0_9ACTN</name>
<keyword evidence="3 5" id="KW-0472">Membrane</keyword>
<comment type="similarity">
    <text evidence="2">Belongs to the transpeptidase family.</text>
</comment>
<dbReference type="EMBL" id="LT618793">
    <property type="protein sequence ID" value="SCQ76846.1"/>
    <property type="molecule type" value="Genomic_DNA"/>
</dbReference>
<evidence type="ECO:0000256" key="5">
    <source>
        <dbReference type="SAM" id="Phobius"/>
    </source>
</evidence>
<dbReference type="InterPro" id="IPR005311">
    <property type="entry name" value="PBP_dimer"/>
</dbReference>
<accession>A0A0A8Q5S0</accession>
<dbReference type="SUPFAM" id="SSF56519">
    <property type="entry name" value="Penicillin binding protein dimerisation domain"/>
    <property type="match status" value="1"/>
</dbReference>
<dbReference type="Gene3D" id="3.90.1310.10">
    <property type="entry name" value="Penicillin-binding protein 2a (Domain 2)"/>
    <property type="match status" value="1"/>
</dbReference>
<feature type="transmembrane region" description="Helical" evidence="5">
    <location>
        <begin position="82"/>
        <end position="102"/>
    </location>
</feature>
<dbReference type="Pfam" id="PF03717">
    <property type="entry name" value="PBP_dimer"/>
    <property type="match status" value="1"/>
</dbReference>
<reference evidence="8 9" key="1">
    <citation type="submission" date="2016-09" db="EMBL/GenBank/DDBJ databases">
        <authorList>
            <person name="Laine KS P."/>
        </authorList>
    </citation>
    <scope>NUCLEOTIDE SEQUENCE [LARGE SCALE GENOMIC DNA]</scope>
    <source>
        <strain evidence="8">PFRJS-23</strain>
    </source>
</reference>
<evidence type="ECO:0000256" key="1">
    <source>
        <dbReference type="ARBA" id="ARBA00004370"/>
    </source>
</evidence>
<proteinExistence type="inferred from homology"/>
<dbReference type="Gene3D" id="3.40.710.10">
    <property type="entry name" value="DD-peptidase/beta-lactamase superfamily"/>
    <property type="match status" value="1"/>
</dbReference>
<comment type="subcellular location">
    <subcellularLocation>
        <location evidence="1">Membrane</location>
    </subcellularLocation>
</comment>
<sequence>MMAGQPNKPSRGNSSGRNPSRSNPSAGTGSRRPGGARRPSGGPRPGSGQRGRQRSSGASTRESLNQALSTMRLKIGDSTKRIRIFFVVMAVAITLLAGRALVVQGINSQAVAAAAAASMKVSLDQDRVLKPVRGAFLDRNGEVLATTLPAVKVIADPYAISLNGYNADSLSANARSTLAQNTPKQIADVLVAHLGGTAADYLPQLSRVTGANGQPNRYEVMASKVPADVYQQILADMAKQTDALEDTGLNGITKEDDPQRIYPSGTLASNVLGFVNSEGSGAAGLESYANGNLAGSEGFEQYQTSQYGRIPLGNSTVKEATNGTSYQLTLDSELQYQAQQLLNSQVAKWQAVTGTTIAMNVKTGEVLAMATTPSFDSNKPGDVTDAGPLGNRAVSDAYEPGSVQKVFTMAALLDAGLISPDTKVQVPAGVQSGGSVIRDADLHSDTKYMTARGVIYNSSNVGATLLSRLMDKDTFHQYMADFGLGSTTGIEQPGESAGYLPGADMEDYTKDQMAFGQGVSVTAIQMAAGLSAVTNGGIYHEPTLIKSATDASGKNVELPARSSRRVISEDASAQLRNMMEAVVAAGPNAANTMITGYTMGAKSGTAQTINPNTGAYDSDLYMSSYVSVAPLDDPQILVYTVMQVHGQYGGTVAMPTSRDLMKIALPRYGVLPEADVPKDTDPLTYSP</sequence>
<evidence type="ECO:0000259" key="6">
    <source>
        <dbReference type="Pfam" id="PF00905"/>
    </source>
</evidence>
<dbReference type="PANTHER" id="PTHR30627">
    <property type="entry name" value="PEPTIDOGLYCAN D,D-TRANSPEPTIDASE"/>
    <property type="match status" value="1"/>
</dbReference>
<dbReference type="SUPFAM" id="SSF56601">
    <property type="entry name" value="beta-lactamase/transpeptidase-like"/>
    <property type="match status" value="1"/>
</dbReference>
<evidence type="ECO:0000256" key="2">
    <source>
        <dbReference type="ARBA" id="ARBA00007171"/>
    </source>
</evidence>
<dbReference type="InterPro" id="IPR036138">
    <property type="entry name" value="PBP_dimer_sf"/>
</dbReference>
<dbReference type="InterPro" id="IPR050515">
    <property type="entry name" value="Beta-lactam/transpept"/>
</dbReference>
<dbReference type="GO" id="GO:0005886">
    <property type="term" value="C:plasma membrane"/>
    <property type="evidence" value="ECO:0007669"/>
    <property type="project" value="TreeGrafter"/>
</dbReference>
<gene>
    <name evidence="8" type="ORF">PFR_JS23_710</name>
</gene>
<feature type="compositionally biased region" description="Low complexity" evidence="4">
    <location>
        <begin position="9"/>
        <end position="41"/>
    </location>
</feature>
<dbReference type="InterPro" id="IPR001460">
    <property type="entry name" value="PCN-bd_Tpept"/>
</dbReference>
<feature type="domain" description="Penicillin-binding protein transpeptidase" evidence="6">
    <location>
        <begin position="354"/>
        <end position="662"/>
    </location>
</feature>
<evidence type="ECO:0000259" key="7">
    <source>
        <dbReference type="Pfam" id="PF03717"/>
    </source>
</evidence>
<feature type="domain" description="Penicillin-binding protein dimerisation" evidence="7">
    <location>
        <begin position="130"/>
        <end position="310"/>
    </location>
</feature>
<evidence type="ECO:0000313" key="8">
    <source>
        <dbReference type="EMBL" id="SCQ76846.1"/>
    </source>
</evidence>
<dbReference type="GO" id="GO:0008658">
    <property type="term" value="F:penicillin binding"/>
    <property type="evidence" value="ECO:0007669"/>
    <property type="project" value="InterPro"/>
</dbReference>
<feature type="region of interest" description="Disordered" evidence="4">
    <location>
        <begin position="1"/>
        <end position="63"/>
    </location>
</feature>
<dbReference type="RefSeq" id="WP_230640217.1">
    <property type="nucleotide sequence ID" value="NZ_CCYP01000063.1"/>
</dbReference>
<evidence type="ECO:0000313" key="9">
    <source>
        <dbReference type="Proteomes" id="UP000250080"/>
    </source>
</evidence>
<dbReference type="GO" id="GO:0071555">
    <property type="term" value="P:cell wall organization"/>
    <property type="evidence" value="ECO:0007669"/>
    <property type="project" value="TreeGrafter"/>
</dbReference>
<protein>
    <submittedName>
        <fullName evidence="8">Penicillin binding protein transpeptidase domain protein</fullName>
    </submittedName>
</protein>
<evidence type="ECO:0000256" key="4">
    <source>
        <dbReference type="SAM" id="MobiDB-lite"/>
    </source>
</evidence>
<dbReference type="InterPro" id="IPR012338">
    <property type="entry name" value="Beta-lactam/transpept-like"/>
</dbReference>
<keyword evidence="5" id="KW-1133">Transmembrane helix</keyword>
<evidence type="ECO:0000256" key="3">
    <source>
        <dbReference type="ARBA" id="ARBA00023136"/>
    </source>
</evidence>